<dbReference type="GO" id="GO:0009055">
    <property type="term" value="F:electron transfer activity"/>
    <property type="evidence" value="ECO:0007669"/>
    <property type="project" value="TreeGrafter"/>
</dbReference>
<dbReference type="PANTHER" id="PTHR47307">
    <property type="entry name" value="GLUTATHIONE-REGULATED POTASSIUM-EFFLUX SYSTEM ANCILLARY PROTEIN KEFG"/>
    <property type="match status" value="1"/>
</dbReference>
<evidence type="ECO:0000313" key="4">
    <source>
        <dbReference type="Proteomes" id="UP000190837"/>
    </source>
</evidence>
<evidence type="ECO:0000256" key="1">
    <source>
        <dbReference type="ARBA" id="ARBA00023002"/>
    </source>
</evidence>
<dbReference type="EC" id="1.6.99.-" evidence="3"/>
<dbReference type="InterPro" id="IPR046980">
    <property type="entry name" value="KefG/KefF"/>
</dbReference>
<proteinExistence type="predicted"/>
<evidence type="ECO:0000259" key="2">
    <source>
        <dbReference type="Pfam" id="PF02525"/>
    </source>
</evidence>
<accession>A0A1C3H5U4</accession>
<dbReference type="RefSeq" id="WP_004141603.1">
    <property type="nucleotide sequence ID" value="NZ_FKLO01000065.1"/>
</dbReference>
<dbReference type="SUPFAM" id="SSF52218">
    <property type="entry name" value="Flavoproteins"/>
    <property type="match status" value="1"/>
</dbReference>
<evidence type="ECO:0000313" key="3">
    <source>
        <dbReference type="EMBL" id="SAM68486.1"/>
    </source>
</evidence>
<dbReference type="OMA" id="RYPMSDI"/>
<dbReference type="GO" id="GO:0003955">
    <property type="term" value="F:NAD(P)H dehydrogenase (quinone) activity"/>
    <property type="evidence" value="ECO:0007669"/>
    <property type="project" value="TreeGrafter"/>
</dbReference>
<keyword evidence="1 3" id="KW-0560">Oxidoreductase</keyword>
<dbReference type="GO" id="GO:0010181">
    <property type="term" value="F:FMN binding"/>
    <property type="evidence" value="ECO:0007669"/>
    <property type="project" value="TreeGrafter"/>
</dbReference>
<sequence>MKTLVNLFHPHLDKSTVHRSWAQRLAQEADITLRDLYARYPDGKIDVAAEQAALLAHDRLVFEHPFYWYSTPPLMKQWLDDVLTYGWAYGAGGNALAGKEWLSLISTGGPADSYQAGGYNRFSMSEFLKPLQQTAHLLQTTFLPPFIFHGAVQATPEAVAQSAEAMLAHLRDPLLDPQKRLAALLGKMQEDGVAL</sequence>
<name>A0A1C3H5U4_9GAMM</name>
<reference evidence="4" key="1">
    <citation type="submission" date="2016-04" db="EMBL/GenBank/DDBJ databases">
        <authorList>
            <person name="Tagini F."/>
        </authorList>
    </citation>
    <scope>NUCLEOTIDE SEQUENCE [LARGE SCALE GENOMIC DNA]</scope>
    <source>
        <strain evidence="4">CHUV0807</strain>
    </source>
</reference>
<dbReference type="Pfam" id="PF02525">
    <property type="entry name" value="Flavodoxin_2"/>
    <property type="match status" value="1"/>
</dbReference>
<dbReference type="EMBL" id="FKLO01000065">
    <property type="protein sequence ID" value="SAM68486.1"/>
    <property type="molecule type" value="Genomic_DNA"/>
</dbReference>
<dbReference type="InterPro" id="IPR003680">
    <property type="entry name" value="Flavodoxin_fold"/>
</dbReference>
<dbReference type="Proteomes" id="UP000190837">
    <property type="component" value="Unassembled WGS sequence"/>
</dbReference>
<feature type="domain" description="Flavodoxin-like fold" evidence="2">
    <location>
        <begin position="1"/>
        <end position="170"/>
    </location>
</feature>
<dbReference type="Gene3D" id="3.40.50.360">
    <property type="match status" value="1"/>
</dbReference>
<dbReference type="AlphaFoldDB" id="A0A1C3H5U4"/>
<gene>
    <name evidence="3" type="ORF">CHUV0807_1930</name>
</gene>
<organism evidence="3 4">
    <name type="scientific">Cardiobacterium hominis</name>
    <dbReference type="NCBI Taxonomy" id="2718"/>
    <lineage>
        <taxon>Bacteria</taxon>
        <taxon>Pseudomonadati</taxon>
        <taxon>Pseudomonadota</taxon>
        <taxon>Gammaproteobacteria</taxon>
        <taxon>Cardiobacteriales</taxon>
        <taxon>Cardiobacteriaceae</taxon>
        <taxon>Cardiobacterium</taxon>
    </lineage>
</organism>
<protein>
    <submittedName>
        <fullName evidence="3">NAD(P)H oxidoreductase YRKL @ Putative NADPH-quinone reductase (Modulator of drug activity B) @ Flavodoxin 2</fullName>
        <ecNumber evidence="3">1.6.99.-</ecNumber>
    </submittedName>
</protein>
<dbReference type="InterPro" id="IPR029039">
    <property type="entry name" value="Flavoprotein-like_sf"/>
</dbReference>
<dbReference type="PANTHER" id="PTHR47307:SF1">
    <property type="entry name" value="GLUTATHIONE-REGULATED POTASSIUM-EFFLUX SYSTEM ANCILLARY PROTEIN KEFG"/>
    <property type="match status" value="1"/>
</dbReference>
<dbReference type="GeneID" id="84790383"/>